<dbReference type="InParanoid" id="C7QG74"/>
<evidence type="ECO:0000313" key="2">
    <source>
        <dbReference type="EMBL" id="ACU72919.1"/>
    </source>
</evidence>
<keyword evidence="3" id="KW-1185">Reference proteome</keyword>
<name>C7QG74_CATAD</name>
<organism evidence="2 3">
    <name type="scientific">Catenulispora acidiphila (strain DSM 44928 / JCM 14897 / NBRC 102108 / NRRL B-24433 / ID139908)</name>
    <dbReference type="NCBI Taxonomy" id="479433"/>
    <lineage>
        <taxon>Bacteria</taxon>
        <taxon>Bacillati</taxon>
        <taxon>Actinomycetota</taxon>
        <taxon>Actinomycetes</taxon>
        <taxon>Catenulisporales</taxon>
        <taxon>Catenulisporaceae</taxon>
        <taxon>Catenulispora</taxon>
    </lineage>
</organism>
<dbReference type="GO" id="GO:0003743">
    <property type="term" value="F:translation initiation factor activity"/>
    <property type="evidence" value="ECO:0007669"/>
    <property type="project" value="UniProtKB-KW"/>
</dbReference>
<dbReference type="Proteomes" id="UP000000851">
    <property type="component" value="Chromosome"/>
</dbReference>
<dbReference type="KEGG" id="cai:Caci_4054"/>
<accession>C7QG74</accession>
<proteinExistence type="predicted"/>
<feature type="compositionally biased region" description="Basic and acidic residues" evidence="1">
    <location>
        <begin position="89"/>
        <end position="98"/>
    </location>
</feature>
<feature type="region of interest" description="Disordered" evidence="1">
    <location>
        <begin position="1"/>
        <end position="22"/>
    </location>
</feature>
<dbReference type="EMBL" id="CP001700">
    <property type="protein sequence ID" value="ACU72919.1"/>
    <property type="molecule type" value="Genomic_DNA"/>
</dbReference>
<reference evidence="2 3" key="1">
    <citation type="journal article" date="2009" name="Stand. Genomic Sci.">
        <title>Complete genome sequence of Catenulispora acidiphila type strain (ID 139908).</title>
        <authorList>
            <person name="Copeland A."/>
            <person name="Lapidus A."/>
            <person name="Glavina Del Rio T."/>
            <person name="Nolan M."/>
            <person name="Lucas S."/>
            <person name="Chen F."/>
            <person name="Tice H."/>
            <person name="Cheng J.F."/>
            <person name="Bruce D."/>
            <person name="Goodwin L."/>
            <person name="Pitluck S."/>
            <person name="Mikhailova N."/>
            <person name="Pati A."/>
            <person name="Ivanova N."/>
            <person name="Mavromatis K."/>
            <person name="Chen A."/>
            <person name="Palaniappan K."/>
            <person name="Chain P."/>
            <person name="Land M."/>
            <person name="Hauser L."/>
            <person name="Chang Y.J."/>
            <person name="Jeffries C.D."/>
            <person name="Chertkov O."/>
            <person name="Brettin T."/>
            <person name="Detter J.C."/>
            <person name="Han C."/>
            <person name="Ali Z."/>
            <person name="Tindall B.J."/>
            <person name="Goker M."/>
            <person name="Bristow J."/>
            <person name="Eisen J.A."/>
            <person name="Markowitz V."/>
            <person name="Hugenholtz P."/>
            <person name="Kyrpides N.C."/>
            <person name="Klenk H.P."/>
        </authorList>
    </citation>
    <scope>NUCLEOTIDE SEQUENCE [LARGE SCALE GENOMIC DNA]</scope>
    <source>
        <strain evidence="3">DSM 44928 / JCM 14897 / NBRC 102108 / NRRL B-24433 / ID139908</strain>
    </source>
</reference>
<dbReference type="STRING" id="479433.Caci_4054"/>
<evidence type="ECO:0000313" key="3">
    <source>
        <dbReference type="Proteomes" id="UP000000851"/>
    </source>
</evidence>
<sequence length="132" mass="13856">MAVGTTPASARKRARDKAASLYDADDAERRRIETERRKRVLDSVAEIAANDAEIAQLTTKIQELHADSGRRLAAIIAEGVSEQRAAAMTEREPRDVKSAVKAAASAPSPVAPAKVAKRPAATKAAGTEPAAA</sequence>
<feature type="region of interest" description="Disordered" evidence="1">
    <location>
        <begin position="89"/>
        <end position="132"/>
    </location>
</feature>
<keyword evidence="2" id="KW-0396">Initiation factor</keyword>
<dbReference type="HOGENOM" id="CLU_1913304_0_0_11"/>
<feature type="compositionally biased region" description="Low complexity" evidence="1">
    <location>
        <begin position="99"/>
        <end position="132"/>
    </location>
</feature>
<dbReference type="AlphaFoldDB" id="C7QG74"/>
<evidence type="ECO:0000256" key="1">
    <source>
        <dbReference type="SAM" id="MobiDB-lite"/>
    </source>
</evidence>
<keyword evidence="2" id="KW-0648">Protein biosynthesis</keyword>
<gene>
    <name evidence="2" type="ordered locus">Caci_4054</name>
</gene>
<protein>
    <submittedName>
        <fullName evidence="2">Translation initiation factor IF-2</fullName>
    </submittedName>
</protein>
<dbReference type="RefSeq" id="WP_015792648.1">
    <property type="nucleotide sequence ID" value="NC_013131.1"/>
</dbReference>